<protein>
    <submittedName>
        <fullName evidence="1">Uncharacterized protein</fullName>
    </submittedName>
</protein>
<proteinExistence type="predicted"/>
<gene>
    <name evidence="1" type="ORF">BZL30_5153</name>
</gene>
<dbReference type="EMBL" id="MVBM01000004">
    <property type="protein sequence ID" value="OOK73701.1"/>
    <property type="molecule type" value="Genomic_DNA"/>
</dbReference>
<evidence type="ECO:0000313" key="2">
    <source>
        <dbReference type="Proteomes" id="UP000189229"/>
    </source>
</evidence>
<sequence>MARLVYAGLIKQRHAARLFMVRAVAVHVKAHLPGPTGSASGP</sequence>
<organism evidence="1 2">
    <name type="scientific">Mycobacterium kansasii</name>
    <dbReference type="NCBI Taxonomy" id="1768"/>
    <lineage>
        <taxon>Bacteria</taxon>
        <taxon>Bacillati</taxon>
        <taxon>Actinomycetota</taxon>
        <taxon>Actinomycetes</taxon>
        <taxon>Mycobacteriales</taxon>
        <taxon>Mycobacteriaceae</taxon>
        <taxon>Mycobacterium</taxon>
    </lineage>
</organism>
<comment type="caution">
    <text evidence="1">The sequence shown here is derived from an EMBL/GenBank/DDBJ whole genome shotgun (WGS) entry which is preliminary data.</text>
</comment>
<dbReference type="AlphaFoldDB" id="A0A1V3X5E0"/>
<dbReference type="Proteomes" id="UP000189229">
    <property type="component" value="Unassembled WGS sequence"/>
</dbReference>
<accession>A0A1V3X5E0</accession>
<reference evidence="1 2" key="1">
    <citation type="submission" date="2017-02" db="EMBL/GenBank/DDBJ databases">
        <title>Complete genome sequences of Mycobacterium kansasii strains isolated from rhesus macaques.</title>
        <authorList>
            <person name="Panda A."/>
            <person name="Nagaraj S."/>
            <person name="Zhao X."/>
            <person name="Tettelin H."/>
            <person name="Detolla L.J."/>
        </authorList>
    </citation>
    <scope>NUCLEOTIDE SEQUENCE [LARGE SCALE GENOMIC DNA]</scope>
    <source>
        <strain evidence="1 2">11-3813</strain>
    </source>
</reference>
<evidence type="ECO:0000313" key="1">
    <source>
        <dbReference type="EMBL" id="OOK73701.1"/>
    </source>
</evidence>
<name>A0A1V3X5E0_MYCKA</name>